<reference evidence="2" key="2">
    <citation type="journal article" date="2015" name="Fish Shellfish Immunol.">
        <title>Early steps in the European eel (Anguilla anguilla)-Vibrio vulnificus interaction in the gills: Role of the RtxA13 toxin.</title>
        <authorList>
            <person name="Callol A."/>
            <person name="Pajuelo D."/>
            <person name="Ebbesson L."/>
            <person name="Teles M."/>
            <person name="MacKenzie S."/>
            <person name="Amaro C."/>
        </authorList>
    </citation>
    <scope>NUCLEOTIDE SEQUENCE</scope>
</reference>
<evidence type="ECO:0000313" key="2">
    <source>
        <dbReference type="EMBL" id="JAH46688.1"/>
    </source>
</evidence>
<protein>
    <submittedName>
        <fullName evidence="2">Uncharacterized protein</fullName>
    </submittedName>
</protein>
<dbReference type="EMBL" id="GBXM01061889">
    <property type="protein sequence ID" value="JAH46688.1"/>
    <property type="molecule type" value="Transcribed_RNA"/>
</dbReference>
<proteinExistence type="predicted"/>
<accession>A0A0E9T1T8</accession>
<reference evidence="2" key="1">
    <citation type="submission" date="2014-11" db="EMBL/GenBank/DDBJ databases">
        <authorList>
            <person name="Amaro Gonzalez C."/>
        </authorList>
    </citation>
    <scope>NUCLEOTIDE SEQUENCE</scope>
</reference>
<dbReference type="AlphaFoldDB" id="A0A0E9T1T8"/>
<dbReference type="EMBL" id="GBXM01080190">
    <property type="protein sequence ID" value="JAH28387.1"/>
    <property type="molecule type" value="Transcribed_RNA"/>
</dbReference>
<organism evidence="2">
    <name type="scientific">Anguilla anguilla</name>
    <name type="common">European freshwater eel</name>
    <name type="synonym">Muraena anguilla</name>
    <dbReference type="NCBI Taxonomy" id="7936"/>
    <lineage>
        <taxon>Eukaryota</taxon>
        <taxon>Metazoa</taxon>
        <taxon>Chordata</taxon>
        <taxon>Craniata</taxon>
        <taxon>Vertebrata</taxon>
        <taxon>Euteleostomi</taxon>
        <taxon>Actinopterygii</taxon>
        <taxon>Neopterygii</taxon>
        <taxon>Teleostei</taxon>
        <taxon>Anguilliformes</taxon>
        <taxon>Anguillidae</taxon>
        <taxon>Anguilla</taxon>
    </lineage>
</organism>
<name>A0A0E9T1T8_ANGAN</name>
<evidence type="ECO:0000256" key="1">
    <source>
        <dbReference type="SAM" id="MobiDB-lite"/>
    </source>
</evidence>
<feature type="compositionally biased region" description="Basic and acidic residues" evidence="1">
    <location>
        <begin position="10"/>
        <end position="31"/>
    </location>
</feature>
<sequence>MRPLGKRGRLRGEESRKLSRLEREKGITPQV</sequence>
<feature type="region of interest" description="Disordered" evidence="1">
    <location>
        <begin position="1"/>
        <end position="31"/>
    </location>
</feature>